<keyword evidence="2 5" id="KW-0812">Transmembrane</keyword>
<accession>A0A815HDG9</accession>
<evidence type="ECO:0000313" key="6">
    <source>
        <dbReference type="EMBL" id="CAF1316250.1"/>
    </source>
</evidence>
<feature type="transmembrane region" description="Helical" evidence="5">
    <location>
        <begin position="164"/>
        <end position="183"/>
    </location>
</feature>
<dbReference type="PANTHER" id="PTHR12778:SF9">
    <property type="entry name" value="ACETYL-COENZYME A TRANSPORTER 1"/>
    <property type="match status" value="1"/>
</dbReference>
<evidence type="ECO:0000313" key="7">
    <source>
        <dbReference type="EMBL" id="CAF1352657.1"/>
    </source>
</evidence>
<evidence type="ECO:0000256" key="4">
    <source>
        <dbReference type="ARBA" id="ARBA00023136"/>
    </source>
</evidence>
<dbReference type="InterPro" id="IPR024371">
    <property type="entry name" value="AcetylCoA_trans_1-like"/>
</dbReference>
<dbReference type="Gene3D" id="1.20.1250.20">
    <property type="entry name" value="MFS general substrate transporter like domains"/>
    <property type="match status" value="1"/>
</dbReference>
<feature type="transmembrane region" description="Helical" evidence="5">
    <location>
        <begin position="48"/>
        <end position="66"/>
    </location>
</feature>
<dbReference type="EMBL" id="CAJNOT010002923">
    <property type="protein sequence ID" value="CAF1352657.1"/>
    <property type="molecule type" value="Genomic_DNA"/>
</dbReference>
<gene>
    <name evidence="6" type="ORF">SEV965_LOCUS27067</name>
    <name evidence="7" type="ORF">ZHD862_LOCUS30647</name>
</gene>
<evidence type="ECO:0000313" key="8">
    <source>
        <dbReference type="Proteomes" id="UP000663864"/>
    </source>
</evidence>
<feature type="transmembrane region" description="Helical" evidence="5">
    <location>
        <begin position="258"/>
        <end position="277"/>
    </location>
</feature>
<dbReference type="Pfam" id="PF13000">
    <property type="entry name" value="Acatn"/>
    <property type="match status" value="2"/>
</dbReference>
<sequence length="435" mass="49934">MVLERNVLIWYILTIIILYILQGVITGFGASIPIYLRFYKASWQEQGTYSWVSYPFSFKILWAPIIDSVYSRRFGRNQTWLIPIQLLIGSQDIVVDGWSVALFTTLNPQLSSTCQTVGVTIGGFIGSIILLTLESSNFTNTYIREPLSLPRRSYGLFSLEQFTLFWGIIFIVIGVIMTIILIFKQQSNKINNLHIEEKKHTKFKIFETYLNVLQLFKKRCMQQLILILITGTVSYGATYFMTNLTLLEYGVKRETLGLLRIPLVVVDILVPLCLNRIRSPLGWFARGYILRLISSVILAIYIFFTPRILHTSYFYPILIILLCLNEAFIYIMVSSGIGFYARISDPRIAGTYMTLLVSVGNLGLKLSSTLALYIANWLPKTHAYSIEVGACFILGCIWIKMAWNILKHLDALPVEEWYLTPSKPIHCYLEQEEEE</sequence>
<feature type="transmembrane region" description="Helical" evidence="5">
    <location>
        <begin position="116"/>
        <end position="133"/>
    </location>
</feature>
<proteinExistence type="predicted"/>
<feature type="transmembrane region" description="Helical" evidence="5">
    <location>
        <begin position="7"/>
        <end position="36"/>
    </location>
</feature>
<feature type="transmembrane region" description="Helical" evidence="5">
    <location>
        <begin position="352"/>
        <end position="375"/>
    </location>
</feature>
<reference evidence="7" key="1">
    <citation type="submission" date="2021-02" db="EMBL/GenBank/DDBJ databases">
        <authorList>
            <person name="Nowell W R."/>
        </authorList>
    </citation>
    <scope>NUCLEOTIDE SEQUENCE</scope>
</reference>
<evidence type="ECO:0000256" key="2">
    <source>
        <dbReference type="ARBA" id="ARBA00022692"/>
    </source>
</evidence>
<dbReference type="Proteomes" id="UP000663864">
    <property type="component" value="Unassembled WGS sequence"/>
</dbReference>
<evidence type="ECO:0000256" key="1">
    <source>
        <dbReference type="ARBA" id="ARBA00004141"/>
    </source>
</evidence>
<feature type="transmembrane region" description="Helical" evidence="5">
    <location>
        <begin position="315"/>
        <end position="340"/>
    </location>
</feature>
<dbReference type="SUPFAM" id="SSF103473">
    <property type="entry name" value="MFS general substrate transporter"/>
    <property type="match status" value="1"/>
</dbReference>
<protein>
    <submittedName>
        <fullName evidence="7">Uncharacterized protein</fullName>
    </submittedName>
</protein>
<dbReference type="InterPro" id="IPR036259">
    <property type="entry name" value="MFS_trans_sf"/>
</dbReference>
<dbReference type="Proteomes" id="UP000663889">
    <property type="component" value="Unassembled WGS sequence"/>
</dbReference>
<feature type="transmembrane region" description="Helical" evidence="5">
    <location>
        <begin position="289"/>
        <end position="309"/>
    </location>
</feature>
<feature type="transmembrane region" description="Helical" evidence="5">
    <location>
        <begin position="381"/>
        <end position="399"/>
    </location>
</feature>
<keyword evidence="4 5" id="KW-0472">Membrane</keyword>
<evidence type="ECO:0000256" key="5">
    <source>
        <dbReference type="SAM" id="Phobius"/>
    </source>
</evidence>
<name>A0A815HDG9_9BILA</name>
<dbReference type="AlphaFoldDB" id="A0A815HDG9"/>
<dbReference type="PANTHER" id="PTHR12778">
    <property type="entry name" value="SOLUTE CARRIER FAMILY 33 ACETYL-COA TRANSPORTER -RELATED"/>
    <property type="match status" value="1"/>
</dbReference>
<dbReference type="GO" id="GO:0008521">
    <property type="term" value="F:acetyl-CoA transmembrane transporter activity"/>
    <property type="evidence" value="ECO:0007669"/>
    <property type="project" value="InterPro"/>
</dbReference>
<keyword evidence="3 5" id="KW-1133">Transmembrane helix</keyword>
<dbReference type="GO" id="GO:0035348">
    <property type="term" value="P:acetyl-CoA transmembrane transport"/>
    <property type="evidence" value="ECO:0007669"/>
    <property type="project" value="InterPro"/>
</dbReference>
<evidence type="ECO:0000256" key="3">
    <source>
        <dbReference type="ARBA" id="ARBA00022989"/>
    </source>
</evidence>
<comment type="caution">
    <text evidence="7">The sequence shown here is derived from an EMBL/GenBank/DDBJ whole genome shotgun (WGS) entry which is preliminary data.</text>
</comment>
<feature type="transmembrane region" description="Helical" evidence="5">
    <location>
        <begin position="224"/>
        <end position="246"/>
    </location>
</feature>
<organism evidence="7 8">
    <name type="scientific">Rotaria sordida</name>
    <dbReference type="NCBI Taxonomy" id="392033"/>
    <lineage>
        <taxon>Eukaryota</taxon>
        <taxon>Metazoa</taxon>
        <taxon>Spiralia</taxon>
        <taxon>Gnathifera</taxon>
        <taxon>Rotifera</taxon>
        <taxon>Eurotatoria</taxon>
        <taxon>Bdelloidea</taxon>
        <taxon>Philodinida</taxon>
        <taxon>Philodinidae</taxon>
        <taxon>Rotaria</taxon>
    </lineage>
</organism>
<dbReference type="GO" id="GO:0016020">
    <property type="term" value="C:membrane"/>
    <property type="evidence" value="ECO:0007669"/>
    <property type="project" value="UniProtKB-SubCell"/>
</dbReference>
<dbReference type="InterPro" id="IPR004752">
    <property type="entry name" value="AmpG_permease/AT-1"/>
</dbReference>
<comment type="subcellular location">
    <subcellularLocation>
        <location evidence="1">Membrane</location>
        <topology evidence="1">Multi-pass membrane protein</topology>
    </subcellularLocation>
</comment>
<dbReference type="EMBL" id="CAJNOU010002382">
    <property type="protein sequence ID" value="CAF1316250.1"/>
    <property type="molecule type" value="Genomic_DNA"/>
</dbReference>